<evidence type="ECO:0000313" key="9">
    <source>
        <dbReference type="EMBL" id="MFC4161238.1"/>
    </source>
</evidence>
<dbReference type="Gene3D" id="3.40.50.2300">
    <property type="match status" value="1"/>
</dbReference>
<dbReference type="EMBL" id="JBHSBU010000001">
    <property type="protein sequence ID" value="MFC4161238.1"/>
    <property type="molecule type" value="Genomic_DNA"/>
</dbReference>
<keyword evidence="5" id="KW-0804">Transcription</keyword>
<organism evidence="9 10">
    <name type="scientific">Chitinimonas lacunae</name>
    <dbReference type="NCBI Taxonomy" id="1963018"/>
    <lineage>
        <taxon>Bacteria</taxon>
        <taxon>Pseudomonadati</taxon>
        <taxon>Pseudomonadota</taxon>
        <taxon>Betaproteobacteria</taxon>
        <taxon>Neisseriales</taxon>
        <taxon>Chitinibacteraceae</taxon>
        <taxon>Chitinimonas</taxon>
    </lineage>
</organism>
<dbReference type="RefSeq" id="WP_378166949.1">
    <property type="nucleotide sequence ID" value="NZ_JBHSBU010000001.1"/>
</dbReference>
<evidence type="ECO:0000256" key="3">
    <source>
        <dbReference type="ARBA" id="ARBA00023015"/>
    </source>
</evidence>
<dbReference type="PANTHER" id="PTHR48111">
    <property type="entry name" value="REGULATOR OF RPOS"/>
    <property type="match status" value="1"/>
</dbReference>
<evidence type="ECO:0000256" key="7">
    <source>
        <dbReference type="PROSITE-ProRule" id="PRU00339"/>
    </source>
</evidence>
<comment type="caution">
    <text evidence="6">Lacks conserved residue(s) required for the propagation of feature annotation.</text>
</comment>
<evidence type="ECO:0000256" key="1">
    <source>
        <dbReference type="ARBA" id="ARBA00022553"/>
    </source>
</evidence>
<keyword evidence="10" id="KW-1185">Reference proteome</keyword>
<dbReference type="SUPFAM" id="SSF48452">
    <property type="entry name" value="TPR-like"/>
    <property type="match status" value="1"/>
</dbReference>
<dbReference type="Gene3D" id="1.25.40.10">
    <property type="entry name" value="Tetratricopeptide repeat domain"/>
    <property type="match status" value="1"/>
</dbReference>
<feature type="domain" description="Response regulatory" evidence="8">
    <location>
        <begin position="4"/>
        <end position="124"/>
    </location>
</feature>
<name>A0ABV8MSK2_9NEIS</name>
<dbReference type="Proteomes" id="UP001595791">
    <property type="component" value="Unassembled WGS sequence"/>
</dbReference>
<dbReference type="InterPro" id="IPR011006">
    <property type="entry name" value="CheY-like_superfamily"/>
</dbReference>
<feature type="repeat" description="TPR" evidence="7">
    <location>
        <begin position="229"/>
        <end position="262"/>
    </location>
</feature>
<keyword evidence="7" id="KW-0802">TPR repeat</keyword>
<dbReference type="SUPFAM" id="SSF52172">
    <property type="entry name" value="CheY-like"/>
    <property type="match status" value="1"/>
</dbReference>
<dbReference type="PROSITE" id="PS50110">
    <property type="entry name" value="RESPONSE_REGULATORY"/>
    <property type="match status" value="1"/>
</dbReference>
<evidence type="ECO:0000256" key="6">
    <source>
        <dbReference type="PROSITE-ProRule" id="PRU00169"/>
    </source>
</evidence>
<keyword evidence="1" id="KW-0597">Phosphoprotein</keyword>
<keyword evidence="2" id="KW-0902">Two-component regulatory system</keyword>
<reference evidence="10" key="1">
    <citation type="journal article" date="2019" name="Int. J. Syst. Evol. Microbiol.">
        <title>The Global Catalogue of Microorganisms (GCM) 10K type strain sequencing project: providing services to taxonomists for standard genome sequencing and annotation.</title>
        <authorList>
            <consortium name="The Broad Institute Genomics Platform"/>
            <consortium name="The Broad Institute Genome Sequencing Center for Infectious Disease"/>
            <person name="Wu L."/>
            <person name="Ma J."/>
        </authorList>
    </citation>
    <scope>NUCLEOTIDE SEQUENCE [LARGE SCALE GENOMIC DNA]</scope>
    <source>
        <strain evidence="10">LMG 29894</strain>
    </source>
</reference>
<dbReference type="PANTHER" id="PTHR48111:SF1">
    <property type="entry name" value="TWO-COMPONENT RESPONSE REGULATOR ORR33"/>
    <property type="match status" value="1"/>
</dbReference>
<keyword evidence="4" id="KW-0238">DNA-binding</keyword>
<evidence type="ECO:0000256" key="5">
    <source>
        <dbReference type="ARBA" id="ARBA00023163"/>
    </source>
</evidence>
<evidence type="ECO:0000313" key="10">
    <source>
        <dbReference type="Proteomes" id="UP001595791"/>
    </source>
</evidence>
<dbReference type="SMART" id="SM00448">
    <property type="entry name" value="REC"/>
    <property type="match status" value="1"/>
</dbReference>
<protein>
    <submittedName>
        <fullName evidence="9">Response regulator</fullName>
    </submittedName>
</protein>
<comment type="caution">
    <text evidence="9">The sequence shown here is derived from an EMBL/GenBank/DDBJ whole genome shotgun (WGS) entry which is preliminary data.</text>
</comment>
<accession>A0ABV8MSK2</accession>
<dbReference type="InterPro" id="IPR011990">
    <property type="entry name" value="TPR-like_helical_dom_sf"/>
</dbReference>
<evidence type="ECO:0000259" key="8">
    <source>
        <dbReference type="PROSITE" id="PS50110"/>
    </source>
</evidence>
<dbReference type="Pfam" id="PF14559">
    <property type="entry name" value="TPR_19"/>
    <property type="match status" value="1"/>
</dbReference>
<dbReference type="PROSITE" id="PS50005">
    <property type="entry name" value="TPR"/>
    <property type="match status" value="1"/>
</dbReference>
<gene>
    <name evidence="9" type="ORF">ACFOW7_18020</name>
</gene>
<proteinExistence type="predicted"/>
<dbReference type="InterPro" id="IPR001789">
    <property type="entry name" value="Sig_transdc_resp-reg_receiver"/>
</dbReference>
<keyword evidence="3" id="KW-0805">Transcription regulation</keyword>
<dbReference type="Pfam" id="PF00072">
    <property type="entry name" value="Response_reg"/>
    <property type="match status" value="1"/>
</dbReference>
<evidence type="ECO:0000256" key="2">
    <source>
        <dbReference type="ARBA" id="ARBA00023012"/>
    </source>
</evidence>
<dbReference type="InterPro" id="IPR019734">
    <property type="entry name" value="TPR_rpt"/>
</dbReference>
<evidence type="ECO:0000256" key="4">
    <source>
        <dbReference type="ARBA" id="ARBA00023125"/>
    </source>
</evidence>
<sequence length="542" mass="60617">MSLSALIADPSSSVRMSLRTILQGLEINKVDTASTISEARRKLLEHRFDIVLCEFDFGGNEETGQDLLEELRAKKALPMSTIFIVVTAESSYPKVVGVAEETPDEYMLKPVQAGALSERIERAFLRRETLIDIYEALHAKDYHQALRVAQQMMSSKTPYLNDVVRLAAQILYRLERYDEAATLYRKILSGGRNLAWAKFGLARVALKQGDGETAEQAMRDILAEHTRYLPVYNQLGDLFLSQERFADLLDVTEQAIRISPHSLKRLQQAGQLAYSLGDLDKASDYLGRAVRINGKAIGLDFRAVFKLVLMQLSKGVTPDGLSLVKQMQTKRKQERGEQAGMLGEWYCELAQAVESIARREPLSAIDRMRKLAANWDSPEVDLEFTLDYLSVVERLYADDIVPTLAEWMRPLVLRFAASRQIEELLAYRVLSREKLAQVVEEGSLYITQTANEAAQAVVDGDLVSAADQLIQAGRETRNNRLLSLAANTAAKCFRATGNDSYRLGAEESLSLMHPPADAVLQKRVRELLSPSSSSVPDRMADE</sequence>
<dbReference type="InterPro" id="IPR039420">
    <property type="entry name" value="WalR-like"/>
</dbReference>
<dbReference type="Pfam" id="PF13181">
    <property type="entry name" value="TPR_8"/>
    <property type="match status" value="1"/>
</dbReference>